<evidence type="ECO:0000256" key="1">
    <source>
        <dbReference type="ARBA" id="ARBA00005417"/>
    </source>
</evidence>
<dbReference type="Pfam" id="PF00005">
    <property type="entry name" value="ABC_tran"/>
    <property type="match status" value="1"/>
</dbReference>
<comment type="caution">
    <text evidence="6">The sequence shown here is derived from an EMBL/GenBank/DDBJ whole genome shotgun (WGS) entry which is preliminary data.</text>
</comment>
<dbReference type="InterPro" id="IPR003593">
    <property type="entry name" value="AAA+_ATPase"/>
</dbReference>
<dbReference type="InterPro" id="IPR050153">
    <property type="entry name" value="Metal_Ion_Import_ABC"/>
</dbReference>
<dbReference type="SMART" id="SM00382">
    <property type="entry name" value="AAA"/>
    <property type="match status" value="1"/>
</dbReference>
<sequence length="236" mass="26706">MEVVKTKDLAFSYGDLNLFKNVNIDIKSGDYAIIMGNNGAGKSTILKLILGKLKPNLGSIFVFEKKVESLLKDTRVSYVSQFLKSEFPIEVKEFMELGMYSRIKREKLSKNIVLDEIKKYLNLIDGEALLRKSLADLSGGEKRKVYLANALIKKPDLLILDEPTSNLDEISRDKFHKIVKMVNRDNNLTILAISHDVRSIIDDANKFYCLENGSLIELSKSSLKEELSHMHKHGGN</sequence>
<name>A0AAW9MXG3_9FIRM</name>
<evidence type="ECO:0000313" key="7">
    <source>
        <dbReference type="Proteomes" id="UP001357733"/>
    </source>
</evidence>
<keyword evidence="4 6" id="KW-0067">ATP-binding</keyword>
<dbReference type="GO" id="GO:0016887">
    <property type="term" value="F:ATP hydrolysis activity"/>
    <property type="evidence" value="ECO:0007669"/>
    <property type="project" value="InterPro"/>
</dbReference>
<feature type="domain" description="ABC transporter" evidence="5">
    <location>
        <begin position="4"/>
        <end position="236"/>
    </location>
</feature>
<evidence type="ECO:0000256" key="4">
    <source>
        <dbReference type="ARBA" id="ARBA00022840"/>
    </source>
</evidence>
<dbReference type="EMBL" id="JAYKOT010000001">
    <property type="protein sequence ID" value="MEB3428727.1"/>
    <property type="molecule type" value="Genomic_DNA"/>
</dbReference>
<evidence type="ECO:0000256" key="3">
    <source>
        <dbReference type="ARBA" id="ARBA00022741"/>
    </source>
</evidence>
<organism evidence="6 7">
    <name type="scientific">Citroniella saccharovorans</name>
    <dbReference type="NCBI Taxonomy" id="2053367"/>
    <lineage>
        <taxon>Bacteria</taxon>
        <taxon>Bacillati</taxon>
        <taxon>Bacillota</taxon>
        <taxon>Tissierellia</taxon>
        <taxon>Tissierellales</taxon>
        <taxon>Peptoniphilaceae</taxon>
        <taxon>Citroniella</taxon>
    </lineage>
</organism>
<gene>
    <name evidence="6" type="ORF">VLK81_01605</name>
</gene>
<evidence type="ECO:0000256" key="2">
    <source>
        <dbReference type="ARBA" id="ARBA00022448"/>
    </source>
</evidence>
<dbReference type="Gene3D" id="3.40.50.300">
    <property type="entry name" value="P-loop containing nucleotide triphosphate hydrolases"/>
    <property type="match status" value="1"/>
</dbReference>
<protein>
    <submittedName>
        <fullName evidence="6">ATP-binding cassette domain-containing protein</fullName>
    </submittedName>
</protein>
<dbReference type="RefSeq" id="WP_324618759.1">
    <property type="nucleotide sequence ID" value="NZ_JAYKOT010000001.1"/>
</dbReference>
<dbReference type="Proteomes" id="UP001357733">
    <property type="component" value="Unassembled WGS sequence"/>
</dbReference>
<dbReference type="SUPFAM" id="SSF52540">
    <property type="entry name" value="P-loop containing nucleoside triphosphate hydrolases"/>
    <property type="match status" value="1"/>
</dbReference>
<comment type="similarity">
    <text evidence="1">Belongs to the ABC transporter superfamily.</text>
</comment>
<evidence type="ECO:0000259" key="5">
    <source>
        <dbReference type="PROSITE" id="PS50893"/>
    </source>
</evidence>
<keyword evidence="7" id="KW-1185">Reference proteome</keyword>
<keyword evidence="2" id="KW-0813">Transport</keyword>
<evidence type="ECO:0000313" key="6">
    <source>
        <dbReference type="EMBL" id="MEB3428727.1"/>
    </source>
</evidence>
<dbReference type="InterPro" id="IPR003439">
    <property type="entry name" value="ABC_transporter-like_ATP-bd"/>
</dbReference>
<dbReference type="PANTHER" id="PTHR42734">
    <property type="entry name" value="METAL TRANSPORT SYSTEM ATP-BINDING PROTEIN TM_0124-RELATED"/>
    <property type="match status" value="1"/>
</dbReference>
<dbReference type="GO" id="GO:0005524">
    <property type="term" value="F:ATP binding"/>
    <property type="evidence" value="ECO:0007669"/>
    <property type="project" value="UniProtKB-KW"/>
</dbReference>
<dbReference type="InterPro" id="IPR027417">
    <property type="entry name" value="P-loop_NTPase"/>
</dbReference>
<dbReference type="PROSITE" id="PS50893">
    <property type="entry name" value="ABC_TRANSPORTER_2"/>
    <property type="match status" value="1"/>
</dbReference>
<dbReference type="AlphaFoldDB" id="A0AAW9MXG3"/>
<dbReference type="PANTHER" id="PTHR42734:SF17">
    <property type="entry name" value="METAL TRANSPORT SYSTEM ATP-BINDING PROTEIN TM_0124-RELATED"/>
    <property type="match status" value="1"/>
</dbReference>
<proteinExistence type="inferred from homology"/>
<reference evidence="6 7" key="1">
    <citation type="submission" date="2024-01" db="EMBL/GenBank/DDBJ databases">
        <title>Complete genome sequence of Citroniella saccharovorans strain M6.X9, isolated from human fecal sample.</title>
        <authorList>
            <person name="Cheng G."/>
            <person name="Westerholm M."/>
            <person name="Schnurer A."/>
        </authorList>
    </citation>
    <scope>NUCLEOTIDE SEQUENCE [LARGE SCALE GENOMIC DNA]</scope>
    <source>
        <strain evidence="6 7">DSM 29873</strain>
    </source>
</reference>
<keyword evidence="3" id="KW-0547">Nucleotide-binding</keyword>
<accession>A0AAW9MXG3</accession>